<name>A0A919L523_9ACTN</name>
<dbReference type="Proteomes" id="UP000617734">
    <property type="component" value="Unassembled WGS sequence"/>
</dbReference>
<comment type="caution">
    <text evidence="3">The sequence shown here is derived from an EMBL/GenBank/DDBJ whole genome shotgun (WGS) entry which is preliminary data.</text>
</comment>
<dbReference type="Gene3D" id="2.30.40.10">
    <property type="entry name" value="Urease, subunit C, domain 1"/>
    <property type="match status" value="1"/>
</dbReference>
<dbReference type="Gene3D" id="3.20.20.140">
    <property type="entry name" value="Metal-dependent hydrolases"/>
    <property type="match status" value="1"/>
</dbReference>
<dbReference type="InterPro" id="IPR013108">
    <property type="entry name" value="Amidohydro_3"/>
</dbReference>
<protein>
    <submittedName>
        <fullName evidence="3">Amidohydrolase</fullName>
    </submittedName>
</protein>
<dbReference type="Pfam" id="PF07969">
    <property type="entry name" value="Amidohydro_3"/>
    <property type="match status" value="1"/>
</dbReference>
<proteinExistence type="predicted"/>
<accession>A0A919L523</accession>
<feature type="compositionally biased region" description="Low complexity" evidence="1">
    <location>
        <begin position="119"/>
        <end position="132"/>
    </location>
</feature>
<feature type="region of interest" description="Disordered" evidence="1">
    <location>
        <begin position="106"/>
        <end position="146"/>
    </location>
</feature>
<feature type="domain" description="Amidohydrolase 3" evidence="2">
    <location>
        <begin position="58"/>
        <end position="572"/>
    </location>
</feature>
<evidence type="ECO:0000259" key="2">
    <source>
        <dbReference type="Pfam" id="PF07969"/>
    </source>
</evidence>
<dbReference type="PANTHER" id="PTHR22642">
    <property type="entry name" value="IMIDAZOLONEPROPIONASE"/>
    <property type="match status" value="1"/>
</dbReference>
<dbReference type="RefSeq" id="WP_190215197.1">
    <property type="nucleotide sequence ID" value="NZ_BNBO01000071.1"/>
</dbReference>
<sequence>MTADLIVRVARIENFDPVPGPATDTVVAVRDGRILAVGGDDLLHRWTGPATAVLEFPGATLTPGLTDPHAHPVWGAIEAGTGLDLDGLTTLDDVCARIAEHLAARSTGCTPGHTPARPPAGTSPGTSPGTSADEPADTPAEATGQGIEPWVTGFNLDINVFDAEPTGEPFEQHLPGVPVSLMTRDAHSLVISPAAVTRVGLTGTETFDDASRIATGPDGRPTGFVVELQAMDLVLAHYPEVPLAEAAGHVADRLRRFAATGLTGLHALDFTPPSEEVYRRIEADGDLPLRVRCSPLVPADSTREVWEAVAAQQRLAGRRWHVAGAKFMLDGTADNGSAWFEHPDLHGQNRHPLWRNVDGYREAVRFFTERDIPTATHAIGDQAVRTALDVIEETGHAPSAPHRIEHIESIPDDLLPRFAALGVVAGLQPAHATRLTSADQSDNWSVRIGPQRVAHGWRTRDLLDHGAVVALGSDWPIGVADPRTALADAQLRRPVEQPDAVPVQPGQRITAREAYAGMTRAPAVAAGDTGRLGRIAPGHLADLTVFARNPLHLTPEEQAANPVLATVVDGTPLLHAPRPAAQERTP</sequence>
<keyword evidence="4" id="KW-1185">Reference proteome</keyword>
<dbReference type="EMBL" id="BNBO01000071">
    <property type="protein sequence ID" value="GHH84117.1"/>
    <property type="molecule type" value="Genomic_DNA"/>
</dbReference>
<evidence type="ECO:0000313" key="3">
    <source>
        <dbReference type="EMBL" id="GHH84117.1"/>
    </source>
</evidence>
<evidence type="ECO:0000256" key="1">
    <source>
        <dbReference type="SAM" id="MobiDB-lite"/>
    </source>
</evidence>
<dbReference type="PANTHER" id="PTHR22642:SF2">
    <property type="entry name" value="PROTEIN LONG AFTER FAR-RED 3"/>
    <property type="match status" value="1"/>
</dbReference>
<reference evidence="3" key="2">
    <citation type="submission" date="2020-09" db="EMBL/GenBank/DDBJ databases">
        <authorList>
            <person name="Sun Q."/>
            <person name="Ohkuma M."/>
        </authorList>
    </citation>
    <scope>NUCLEOTIDE SEQUENCE</scope>
    <source>
        <strain evidence="3">JCM 4646</strain>
    </source>
</reference>
<evidence type="ECO:0000313" key="4">
    <source>
        <dbReference type="Proteomes" id="UP000617734"/>
    </source>
</evidence>
<organism evidence="3 4">
    <name type="scientific">Kitasatospora indigofera</name>
    <dbReference type="NCBI Taxonomy" id="67307"/>
    <lineage>
        <taxon>Bacteria</taxon>
        <taxon>Bacillati</taxon>
        <taxon>Actinomycetota</taxon>
        <taxon>Actinomycetes</taxon>
        <taxon>Kitasatosporales</taxon>
        <taxon>Streptomycetaceae</taxon>
        <taxon>Kitasatospora</taxon>
    </lineage>
</organism>
<dbReference type="InterPro" id="IPR032466">
    <property type="entry name" value="Metal_Hydrolase"/>
</dbReference>
<gene>
    <name evidence="3" type="ORF">GCM10018781_72760</name>
</gene>
<dbReference type="GO" id="GO:0016810">
    <property type="term" value="F:hydrolase activity, acting on carbon-nitrogen (but not peptide) bonds"/>
    <property type="evidence" value="ECO:0007669"/>
    <property type="project" value="InterPro"/>
</dbReference>
<dbReference type="SUPFAM" id="SSF51338">
    <property type="entry name" value="Composite domain of metallo-dependent hydrolases"/>
    <property type="match status" value="1"/>
</dbReference>
<dbReference type="AlphaFoldDB" id="A0A919L523"/>
<dbReference type="InterPro" id="IPR011059">
    <property type="entry name" value="Metal-dep_hydrolase_composite"/>
</dbReference>
<reference evidence="3" key="1">
    <citation type="journal article" date="2014" name="Int. J. Syst. Evol. Microbiol.">
        <title>Complete genome sequence of Corynebacterium casei LMG S-19264T (=DSM 44701T), isolated from a smear-ripened cheese.</title>
        <authorList>
            <consortium name="US DOE Joint Genome Institute (JGI-PGF)"/>
            <person name="Walter F."/>
            <person name="Albersmeier A."/>
            <person name="Kalinowski J."/>
            <person name="Ruckert C."/>
        </authorList>
    </citation>
    <scope>NUCLEOTIDE SEQUENCE</scope>
    <source>
        <strain evidence="3">JCM 4646</strain>
    </source>
</reference>
<dbReference type="GeneID" id="95357521"/>
<dbReference type="SUPFAM" id="SSF51556">
    <property type="entry name" value="Metallo-dependent hydrolases"/>
    <property type="match status" value="1"/>
</dbReference>
<dbReference type="Gene3D" id="3.10.310.70">
    <property type="match status" value="1"/>
</dbReference>